<feature type="compositionally biased region" description="Polar residues" evidence="1">
    <location>
        <begin position="661"/>
        <end position="691"/>
    </location>
</feature>
<feature type="region of interest" description="Disordered" evidence="1">
    <location>
        <begin position="1200"/>
        <end position="1225"/>
    </location>
</feature>
<dbReference type="SMART" id="SM01244">
    <property type="entry name" value="IRS"/>
    <property type="match status" value="1"/>
</dbReference>
<comment type="caution">
    <text evidence="4">The sequence shown here is derived from an EMBL/GenBank/DDBJ whole genome shotgun (WGS) entry which is preliminary data.</text>
</comment>
<gene>
    <name evidence="4" type="primary">DOK1</name>
    <name evidence="4" type="ORF">GZH46_01958</name>
</gene>
<feature type="region of interest" description="Disordered" evidence="1">
    <location>
        <begin position="207"/>
        <end position="266"/>
    </location>
</feature>
<dbReference type="SMART" id="SM00310">
    <property type="entry name" value="PTBI"/>
    <property type="match status" value="1"/>
</dbReference>
<feature type="compositionally biased region" description="Acidic residues" evidence="1">
    <location>
        <begin position="1114"/>
        <end position="1130"/>
    </location>
</feature>
<feature type="compositionally biased region" description="Low complexity" evidence="1">
    <location>
        <begin position="1338"/>
        <end position="1353"/>
    </location>
</feature>
<proteinExistence type="predicted"/>
<feature type="region of interest" description="Disordered" evidence="1">
    <location>
        <begin position="760"/>
        <end position="795"/>
    </location>
</feature>
<evidence type="ECO:0000259" key="2">
    <source>
        <dbReference type="PROSITE" id="PS50003"/>
    </source>
</evidence>
<dbReference type="InterPro" id="IPR011993">
    <property type="entry name" value="PH-like_dom_sf"/>
</dbReference>
<organism evidence="4 5">
    <name type="scientific">Fragariocoptes setiger</name>
    <dbReference type="NCBI Taxonomy" id="1670756"/>
    <lineage>
        <taxon>Eukaryota</taxon>
        <taxon>Metazoa</taxon>
        <taxon>Ecdysozoa</taxon>
        <taxon>Arthropoda</taxon>
        <taxon>Chelicerata</taxon>
        <taxon>Arachnida</taxon>
        <taxon>Acari</taxon>
        <taxon>Acariformes</taxon>
        <taxon>Trombidiformes</taxon>
        <taxon>Prostigmata</taxon>
        <taxon>Eupodina</taxon>
        <taxon>Eriophyoidea</taxon>
        <taxon>Phytoptidae</taxon>
        <taxon>Fragariocoptes</taxon>
    </lineage>
</organism>
<dbReference type="Proteomes" id="UP000825002">
    <property type="component" value="Unassembled WGS sequence"/>
</dbReference>
<dbReference type="Gene3D" id="2.30.29.30">
    <property type="entry name" value="Pleckstrin-homology domain (PH domain)/Phosphotyrosine-binding domain (PTB)"/>
    <property type="match status" value="2"/>
</dbReference>
<evidence type="ECO:0000259" key="3">
    <source>
        <dbReference type="PROSITE" id="PS51064"/>
    </source>
</evidence>
<feature type="compositionally biased region" description="Polar residues" evidence="1">
    <location>
        <begin position="978"/>
        <end position="988"/>
    </location>
</feature>
<feature type="compositionally biased region" description="Polar residues" evidence="1">
    <location>
        <begin position="217"/>
        <end position="240"/>
    </location>
</feature>
<dbReference type="EMBL" id="JAIFTH010000436">
    <property type="protein sequence ID" value="KAG9509520.1"/>
    <property type="molecule type" value="Genomic_DNA"/>
</dbReference>
<evidence type="ECO:0000313" key="5">
    <source>
        <dbReference type="Proteomes" id="UP000825002"/>
    </source>
</evidence>
<feature type="compositionally biased region" description="Low complexity" evidence="1">
    <location>
        <begin position="885"/>
        <end position="898"/>
    </location>
</feature>
<feature type="compositionally biased region" description="Low complexity" evidence="1">
    <location>
        <begin position="572"/>
        <end position="587"/>
    </location>
</feature>
<feature type="compositionally biased region" description="Polar residues" evidence="1">
    <location>
        <begin position="1086"/>
        <end position="1104"/>
    </location>
</feature>
<feature type="compositionally biased region" description="Polar residues" evidence="1">
    <location>
        <begin position="1037"/>
        <end position="1048"/>
    </location>
</feature>
<sequence>MDDTQRIVKCGNLSIQSTGGLFKKWQRKYLVLYDGSKSGIRRLEMFDSEMKFKKQSPAKIISLVDCIRVVTCQRHKTYTFEVRTPEHMHFLAAQSYQDMNDWINCIRSVAFERPSVHHHQQLQQPVVAAATILSPLTNVNNNKLLAPFPSQQHRPSRDPLLQSLVANSNMQNHQDNLRYNNKSANQQQQQQSQQGNSSRLTNNLQPIAKAIGGGGSTQSTPMKPRQRQPSLMGTSKLQPPSDSPFLKPSSDSNNINDNDNGGTMTPTLRAQLVSTTSETTITEASNQQRQQHKETTSALTTVPALDEEEENLLYCSIEDNPSEHNYRVKVIETGLAIRCHLKCYKLSSTSTVSMQYDLLPPQQSNRQQSIVNNNATTTATATSTNNNESSSLIAKYTDVTSIHTSNNHSLESVTFYQLIVGPQELILLNDYSYPSQSQAVAAGLWSWPYRCIRRYGFDKEDCFMFEAGRKCTSGPGQFIVQTPKAKNIYQDIVKLVNAIAKASQNGQNVNPATQSLPSLMSSLSSPNVTSTNLNISDDSNSNSNSNSNNNSSNSKEQILRNDIKTTKQRQQPLSSALELSVSSPSLPIHRHQSPNSSLASPDDYRPIVIRATQIPIVWSPSEGIISRSPDVTHKIELSSKPRDTDSSTPSTTPPKPTTTTLECTNEKFLSNNSNNTSSVDKSQEPNIASATTDEEPHLKSISNLDRLLASNNNQRYSESSVEETDEDMCIDVPGMINGKPIISEDGSNFGLVVLTDEGQMHNNNNNSSNNHSIRSISSSQSASLHSDETDESGYEYEDSFNRVVAGTPELQRSKQQLVSSISRRQVAAKHTVTTNSHPKTDPWKKDTAQRPHLRPNKDIPQQQFQRGNNNHDRLVSLRQPQKQASSAVSSFSSSGSDSTGREISPRSHDGGSLSSSASSSMIEDFEANLIREVYSSCAKIRASFAVTVDTNDDDDNYSDTDGGGNDSGLSMGNHKSGIPQSKLNSTPKQQQQLQQQQQRYQHKRFTELSQALSLSPPPLPPPRNDNAGWIVPERNFSVSPIRSPSQDHSIVMKGEDDNLGDNLERNGSQLPQVRLFRRNNLNTIPEIDTNQVSNNTLESKAATKSSRRGRSEESSDLSEDTSEIASDPEEYGYAKVSVNRQLNNRTMNNNSDSPRAIQRVTNNRATAPATTNGNSAIQQRIDNKSLSDDLKKDNNLSTLCNAVTPTPRPRPFLNNSNFSADTDDNDVDKLELDESERPISLSSAGRFLRSIAKAKADQDSCQSLPMISDRLDINHSRRDSQFINSSHVKADANTPSVSMPPRHYLINNVQYAFIENCLTKISHNSQHSMEEQQKHRIGSNGNTNGNSNSHNNNKFSQSEVSGSSHAKISCL</sequence>
<feature type="non-terminal residue" evidence="4">
    <location>
        <position position="1371"/>
    </location>
</feature>
<dbReference type="PANTHER" id="PTHR21258:SF62">
    <property type="entry name" value="INSULIN RECEPTOR SUBSTRATE 1"/>
    <property type="match status" value="1"/>
</dbReference>
<feature type="compositionally biased region" description="Low complexity" evidence="1">
    <location>
        <begin position="515"/>
        <end position="554"/>
    </location>
</feature>
<feature type="region of interest" description="Disordered" evidence="1">
    <location>
        <begin position="1037"/>
        <end position="1066"/>
    </location>
</feature>
<feature type="compositionally biased region" description="Low complexity" evidence="1">
    <location>
        <begin position="761"/>
        <end position="784"/>
    </location>
</feature>
<feature type="compositionally biased region" description="Low complexity" evidence="1">
    <location>
        <begin position="989"/>
        <end position="998"/>
    </location>
</feature>
<feature type="compositionally biased region" description="Basic and acidic residues" evidence="1">
    <location>
        <begin position="899"/>
        <end position="909"/>
    </location>
</feature>
<feature type="region of interest" description="Disordered" evidence="1">
    <location>
        <begin position="1325"/>
        <end position="1371"/>
    </location>
</feature>
<dbReference type="PROSITE" id="PS50003">
    <property type="entry name" value="PH_DOMAIN"/>
    <property type="match status" value="1"/>
</dbReference>
<accession>A0ABQ7S8G3</accession>
<feature type="compositionally biased region" description="Polar residues" evidence="1">
    <location>
        <begin position="859"/>
        <end position="868"/>
    </location>
</feature>
<dbReference type="InterPro" id="IPR001849">
    <property type="entry name" value="PH_domain"/>
</dbReference>
<feature type="region of interest" description="Disordered" evidence="1">
    <location>
        <begin position="814"/>
        <end position="918"/>
    </location>
</feature>
<feature type="region of interest" description="Disordered" evidence="1">
    <location>
        <begin position="949"/>
        <end position="1002"/>
    </location>
</feature>
<feature type="region of interest" description="Disordered" evidence="1">
    <location>
        <begin position="637"/>
        <end position="699"/>
    </location>
</feature>
<feature type="domain" description="PH" evidence="2">
    <location>
        <begin position="6"/>
        <end position="111"/>
    </location>
</feature>
<dbReference type="SUPFAM" id="SSF50729">
    <property type="entry name" value="PH domain-like"/>
    <property type="match status" value="2"/>
</dbReference>
<dbReference type="Pfam" id="PF00169">
    <property type="entry name" value="PH"/>
    <property type="match status" value="1"/>
</dbReference>
<feature type="region of interest" description="Disordered" evidence="1">
    <location>
        <begin position="506"/>
        <end position="602"/>
    </location>
</feature>
<name>A0ABQ7S8G3_9ACAR</name>
<dbReference type="PANTHER" id="PTHR21258">
    <property type="entry name" value="DOCKING PROTEIN RELATED"/>
    <property type="match status" value="1"/>
</dbReference>
<feature type="compositionally biased region" description="Polar residues" evidence="1">
    <location>
        <begin position="814"/>
        <end position="823"/>
    </location>
</feature>
<dbReference type="SMART" id="SM00233">
    <property type="entry name" value="PH"/>
    <property type="match status" value="1"/>
</dbReference>
<dbReference type="InterPro" id="IPR050996">
    <property type="entry name" value="Docking_Protein_DOK"/>
</dbReference>
<feature type="domain" description="IRS-type PTB" evidence="3">
    <location>
        <begin position="393"/>
        <end position="506"/>
    </location>
</feature>
<dbReference type="PROSITE" id="PS51064">
    <property type="entry name" value="IRS_PTB"/>
    <property type="match status" value="1"/>
</dbReference>
<evidence type="ECO:0000313" key="4">
    <source>
        <dbReference type="EMBL" id="KAG9509520.1"/>
    </source>
</evidence>
<keyword evidence="5" id="KW-1185">Reference proteome</keyword>
<protein>
    <submittedName>
        <fullName evidence="4">Docking protein 1</fullName>
    </submittedName>
</protein>
<feature type="compositionally biased region" description="Basic and acidic residues" evidence="1">
    <location>
        <begin position="838"/>
        <end position="849"/>
    </location>
</feature>
<reference evidence="4 5" key="1">
    <citation type="submission" date="2020-10" db="EMBL/GenBank/DDBJ databases">
        <authorList>
            <person name="Klimov P.B."/>
            <person name="Dyachkov S.M."/>
            <person name="Chetverikov P.E."/>
        </authorList>
    </citation>
    <scope>NUCLEOTIDE SEQUENCE [LARGE SCALE GENOMIC DNA]</scope>
    <source>
        <strain evidence="4">BMOC 18-1129-001#AD2665</strain>
        <tissue evidence="4">Entire mites</tissue>
    </source>
</reference>
<dbReference type="InterPro" id="IPR002404">
    <property type="entry name" value="IRS_PTB"/>
</dbReference>
<dbReference type="Pfam" id="PF02174">
    <property type="entry name" value="IRS"/>
    <property type="match status" value="1"/>
</dbReference>
<feature type="compositionally biased region" description="Polar residues" evidence="1">
    <location>
        <begin position="1354"/>
        <end position="1371"/>
    </location>
</feature>
<feature type="compositionally biased region" description="Low complexity" evidence="1">
    <location>
        <begin position="249"/>
        <end position="260"/>
    </location>
</feature>
<evidence type="ECO:0000256" key="1">
    <source>
        <dbReference type="SAM" id="MobiDB-lite"/>
    </source>
</evidence>
<feature type="region of interest" description="Disordered" evidence="1">
    <location>
        <begin position="1086"/>
        <end position="1133"/>
    </location>
</feature>